<feature type="compositionally biased region" description="Low complexity" evidence="1">
    <location>
        <begin position="330"/>
        <end position="346"/>
    </location>
</feature>
<dbReference type="AlphaFoldDB" id="A0A6A6UG33"/>
<protein>
    <submittedName>
        <fullName evidence="3">Uncharacterized protein</fullName>
    </submittedName>
</protein>
<feature type="compositionally biased region" description="Low complexity" evidence="1">
    <location>
        <begin position="256"/>
        <end position="291"/>
    </location>
</feature>
<evidence type="ECO:0000313" key="3">
    <source>
        <dbReference type="EMBL" id="KAF2670770.1"/>
    </source>
</evidence>
<dbReference type="OrthoDB" id="5308542at2759"/>
<organism evidence="3 4">
    <name type="scientific">Microthyrium microscopicum</name>
    <dbReference type="NCBI Taxonomy" id="703497"/>
    <lineage>
        <taxon>Eukaryota</taxon>
        <taxon>Fungi</taxon>
        <taxon>Dikarya</taxon>
        <taxon>Ascomycota</taxon>
        <taxon>Pezizomycotina</taxon>
        <taxon>Dothideomycetes</taxon>
        <taxon>Dothideomycetes incertae sedis</taxon>
        <taxon>Microthyriales</taxon>
        <taxon>Microthyriaceae</taxon>
        <taxon>Microthyrium</taxon>
    </lineage>
</organism>
<evidence type="ECO:0000313" key="4">
    <source>
        <dbReference type="Proteomes" id="UP000799302"/>
    </source>
</evidence>
<accession>A0A6A6UG33</accession>
<name>A0A6A6UG33_9PEZI</name>
<gene>
    <name evidence="3" type="ORF">BT63DRAFT_453135</name>
</gene>
<feature type="signal peptide" evidence="2">
    <location>
        <begin position="1"/>
        <end position="19"/>
    </location>
</feature>
<keyword evidence="4" id="KW-1185">Reference proteome</keyword>
<feature type="region of interest" description="Disordered" evidence="1">
    <location>
        <begin position="256"/>
        <end position="346"/>
    </location>
</feature>
<dbReference type="Proteomes" id="UP000799302">
    <property type="component" value="Unassembled WGS sequence"/>
</dbReference>
<feature type="compositionally biased region" description="Low complexity" evidence="1">
    <location>
        <begin position="299"/>
        <end position="309"/>
    </location>
</feature>
<evidence type="ECO:0000256" key="2">
    <source>
        <dbReference type="SAM" id="SignalP"/>
    </source>
</evidence>
<keyword evidence="2" id="KW-0732">Signal</keyword>
<reference evidence="3" key="1">
    <citation type="journal article" date="2020" name="Stud. Mycol.">
        <title>101 Dothideomycetes genomes: a test case for predicting lifestyles and emergence of pathogens.</title>
        <authorList>
            <person name="Haridas S."/>
            <person name="Albert R."/>
            <person name="Binder M."/>
            <person name="Bloem J."/>
            <person name="Labutti K."/>
            <person name="Salamov A."/>
            <person name="Andreopoulos B."/>
            <person name="Baker S."/>
            <person name="Barry K."/>
            <person name="Bills G."/>
            <person name="Bluhm B."/>
            <person name="Cannon C."/>
            <person name="Castanera R."/>
            <person name="Culley D."/>
            <person name="Daum C."/>
            <person name="Ezra D."/>
            <person name="Gonzalez J."/>
            <person name="Henrissat B."/>
            <person name="Kuo A."/>
            <person name="Liang C."/>
            <person name="Lipzen A."/>
            <person name="Lutzoni F."/>
            <person name="Magnuson J."/>
            <person name="Mondo S."/>
            <person name="Nolan M."/>
            <person name="Ohm R."/>
            <person name="Pangilinan J."/>
            <person name="Park H.-J."/>
            <person name="Ramirez L."/>
            <person name="Alfaro M."/>
            <person name="Sun H."/>
            <person name="Tritt A."/>
            <person name="Yoshinaga Y."/>
            <person name="Zwiers L.-H."/>
            <person name="Turgeon B."/>
            <person name="Goodwin S."/>
            <person name="Spatafora J."/>
            <person name="Crous P."/>
            <person name="Grigoriev I."/>
        </authorList>
    </citation>
    <scope>NUCLEOTIDE SEQUENCE</scope>
    <source>
        <strain evidence="3">CBS 115976</strain>
    </source>
</reference>
<dbReference type="EMBL" id="MU004233">
    <property type="protein sequence ID" value="KAF2670770.1"/>
    <property type="molecule type" value="Genomic_DNA"/>
</dbReference>
<sequence length="346" mass="34450">MHHTSTILAALIAATPALAFTNGSLVPPYICNPTADGLPKSFGQLLQFTREQTPTVAFSTNAGQNVKGPQLAQQGNSKIGNSAFILASMHDSPNNITSINQGIVVKVANNGAIEAGKANQLMLNSGTANVALKGALLYGQDSTGTRQGSFTDKGGANIFVAFPGCGKNPQGQISGVIQQTGISATSTYNNLFYNAPACVPGNSITLAGLSVTGKGFGTWKYTFKVTGSNCAASSGSTGSTGAASSSVNAGNSGNAAATGATGNSGSSTKTASSSTSSSTSKTGATKAAKQSKSGKKPCKSSGSSNSTLSNAKANGTHSAAGKGKHHGGKHNSTSTAKKTTSNPLYV</sequence>
<feature type="chain" id="PRO_5025658631" evidence="2">
    <location>
        <begin position="20"/>
        <end position="346"/>
    </location>
</feature>
<proteinExistence type="predicted"/>
<evidence type="ECO:0000256" key="1">
    <source>
        <dbReference type="SAM" id="MobiDB-lite"/>
    </source>
</evidence>